<evidence type="ECO:0000256" key="1">
    <source>
        <dbReference type="SAM" id="Phobius"/>
    </source>
</evidence>
<keyword evidence="1" id="KW-1133">Transmembrane helix</keyword>
<name>A0A1G2C5Q8_9BACT</name>
<sequence length="79" mass="8744">MQKAEKYIVIATAIALVILFLVQADKLKPPGVGGGFYHIIQDGDKVFGFRGNLVLQTTFYSLSILIAGVALTYWIRKKD</sequence>
<feature type="transmembrane region" description="Helical" evidence="1">
    <location>
        <begin position="53"/>
        <end position="75"/>
    </location>
</feature>
<proteinExistence type="predicted"/>
<accession>A0A1G2C5Q8</accession>
<keyword evidence="1" id="KW-0472">Membrane</keyword>
<dbReference type="STRING" id="1798644.A2122_02175"/>
<dbReference type="AlphaFoldDB" id="A0A1G2C5Q8"/>
<gene>
    <name evidence="2" type="ORF">A2122_02175</name>
</gene>
<reference evidence="2 3" key="1">
    <citation type="journal article" date="2016" name="Nat. Commun.">
        <title>Thousands of microbial genomes shed light on interconnected biogeochemical processes in an aquifer system.</title>
        <authorList>
            <person name="Anantharaman K."/>
            <person name="Brown C.T."/>
            <person name="Hug L.A."/>
            <person name="Sharon I."/>
            <person name="Castelle C.J."/>
            <person name="Probst A.J."/>
            <person name="Thomas B.C."/>
            <person name="Singh A."/>
            <person name="Wilkins M.J."/>
            <person name="Karaoz U."/>
            <person name="Brodie E.L."/>
            <person name="Williams K.H."/>
            <person name="Hubbard S.S."/>
            <person name="Banfield J.F."/>
        </authorList>
    </citation>
    <scope>NUCLEOTIDE SEQUENCE [LARGE SCALE GENOMIC DNA]</scope>
</reference>
<dbReference type="Proteomes" id="UP000176648">
    <property type="component" value="Unassembled WGS sequence"/>
</dbReference>
<keyword evidence="1" id="KW-0812">Transmembrane</keyword>
<organism evidence="2 3">
    <name type="scientific">Candidatus Liptonbacteria bacterium GWB1_49_6</name>
    <dbReference type="NCBI Taxonomy" id="1798644"/>
    <lineage>
        <taxon>Bacteria</taxon>
        <taxon>Candidatus Liptoniibacteriota</taxon>
    </lineage>
</organism>
<protein>
    <submittedName>
        <fullName evidence="2">Uncharacterized protein</fullName>
    </submittedName>
</protein>
<evidence type="ECO:0000313" key="3">
    <source>
        <dbReference type="Proteomes" id="UP000176648"/>
    </source>
</evidence>
<evidence type="ECO:0000313" key="2">
    <source>
        <dbReference type="EMBL" id="OGY96481.1"/>
    </source>
</evidence>
<dbReference type="EMBL" id="MHKU01000030">
    <property type="protein sequence ID" value="OGY96481.1"/>
    <property type="molecule type" value="Genomic_DNA"/>
</dbReference>
<comment type="caution">
    <text evidence="2">The sequence shown here is derived from an EMBL/GenBank/DDBJ whole genome shotgun (WGS) entry which is preliminary data.</text>
</comment>